<sequence length="148" mass="17367">MTFEVKLQNEKQNQLDKVENHLSLHSTTPTKSEASDSSRQKQKDKDNNKLSYWQKEKRSLVTCECKKTHKLNTFRKRKLIPQQKQASILIHEMKLKKNAVHTLTLNPQPSLLCNQQNVMLEKSQHPTWNIKLRKLRLLSSIANINVRT</sequence>
<reference evidence="2 3" key="1">
    <citation type="submission" date="2015-04" db="EMBL/GenBank/DDBJ databases">
        <authorList>
            <person name="Syromyatnikov M.Y."/>
            <person name="Popov V.N."/>
        </authorList>
    </citation>
    <scope>NUCLEOTIDE SEQUENCE [LARGE SCALE GENOMIC DNA]</scope>
</reference>
<keyword evidence="3" id="KW-1185">Reference proteome</keyword>
<evidence type="ECO:0000256" key="1">
    <source>
        <dbReference type="SAM" id="MobiDB-lite"/>
    </source>
</evidence>
<organism evidence="2 3">
    <name type="scientific">Clunio marinus</name>
    <dbReference type="NCBI Taxonomy" id="568069"/>
    <lineage>
        <taxon>Eukaryota</taxon>
        <taxon>Metazoa</taxon>
        <taxon>Ecdysozoa</taxon>
        <taxon>Arthropoda</taxon>
        <taxon>Hexapoda</taxon>
        <taxon>Insecta</taxon>
        <taxon>Pterygota</taxon>
        <taxon>Neoptera</taxon>
        <taxon>Endopterygota</taxon>
        <taxon>Diptera</taxon>
        <taxon>Nematocera</taxon>
        <taxon>Chironomoidea</taxon>
        <taxon>Chironomidae</taxon>
        <taxon>Clunio</taxon>
    </lineage>
</organism>
<dbReference type="EMBL" id="CVRI01000066">
    <property type="protein sequence ID" value="CRL06179.1"/>
    <property type="molecule type" value="Genomic_DNA"/>
</dbReference>
<dbReference type="Proteomes" id="UP000183832">
    <property type="component" value="Unassembled WGS sequence"/>
</dbReference>
<evidence type="ECO:0000313" key="2">
    <source>
        <dbReference type="EMBL" id="CRL06179.1"/>
    </source>
</evidence>
<feature type="compositionally biased region" description="Basic and acidic residues" evidence="1">
    <location>
        <begin position="7"/>
        <end position="22"/>
    </location>
</feature>
<evidence type="ECO:0000313" key="3">
    <source>
        <dbReference type="Proteomes" id="UP000183832"/>
    </source>
</evidence>
<accession>A0A1J1J0X5</accession>
<feature type="compositionally biased region" description="Basic and acidic residues" evidence="1">
    <location>
        <begin position="33"/>
        <end position="51"/>
    </location>
</feature>
<feature type="region of interest" description="Disordered" evidence="1">
    <location>
        <begin position="1"/>
        <end position="51"/>
    </location>
</feature>
<dbReference type="AlphaFoldDB" id="A0A1J1J0X5"/>
<feature type="compositionally biased region" description="Polar residues" evidence="1">
    <location>
        <begin position="23"/>
        <end position="32"/>
    </location>
</feature>
<name>A0A1J1J0X5_9DIPT</name>
<proteinExistence type="predicted"/>
<protein>
    <submittedName>
        <fullName evidence="2">CLUMA_CG019194, isoform A</fullName>
    </submittedName>
</protein>
<gene>
    <name evidence="2" type="ORF">CLUMA_CG019194</name>
</gene>